<name>A0ACC6P3S5_9BURK</name>
<dbReference type="EMBL" id="JAWDIE010000016">
    <property type="protein sequence ID" value="MEJ7138840.1"/>
    <property type="molecule type" value="Genomic_DNA"/>
</dbReference>
<sequence>MSATPAAPRTLLGVAAALGAGLMWGLVFVAPQQLGDYSAWQLTLGRYAAFGVVVLPLALMQWQALRRLARADWLAALRLSLIGNFLYYTLLATAIGLAGVPVPSLMIGTLPVVIPLAANWLQGRGGQARLPWRRLALPLGAIALGLACVQTDQWQRLAALASSTQARWHLLAGAAVAVGAVWAWTWYPIRNAQWLQQHPQHRAVTWATAQGLVTLPLAVLGFAGVWGVTALLSGPSAAGALLAGPRPEHYLLWMLALGVLASWLGTLLWNIASQNTPTTLTGQLIVFETLSALTYAYALAGRWPSLLEAVGIGLLIAGVLTGVRAVRVRAVTGPKESSRA</sequence>
<protein>
    <submittedName>
        <fullName evidence="1">DMT family transporter</fullName>
    </submittedName>
</protein>
<comment type="caution">
    <text evidence="1">The sequence shown here is derived from an EMBL/GenBank/DDBJ whole genome shotgun (WGS) entry which is preliminary data.</text>
</comment>
<proteinExistence type="predicted"/>
<keyword evidence="2" id="KW-1185">Reference proteome</keyword>
<evidence type="ECO:0000313" key="2">
    <source>
        <dbReference type="Proteomes" id="UP001364695"/>
    </source>
</evidence>
<evidence type="ECO:0000313" key="1">
    <source>
        <dbReference type="EMBL" id="MEJ7138840.1"/>
    </source>
</evidence>
<organism evidence="1 2">
    <name type="scientific">Amphibiibacter pelophylacis</name>
    <dbReference type="NCBI Taxonomy" id="1799477"/>
    <lineage>
        <taxon>Bacteria</taxon>
        <taxon>Pseudomonadati</taxon>
        <taxon>Pseudomonadota</taxon>
        <taxon>Betaproteobacteria</taxon>
        <taxon>Burkholderiales</taxon>
        <taxon>Sphaerotilaceae</taxon>
        <taxon>Amphibiibacter</taxon>
    </lineage>
</organism>
<gene>
    <name evidence="1" type="ORF">RV045_10445</name>
</gene>
<accession>A0ACC6P3S5</accession>
<dbReference type="Proteomes" id="UP001364695">
    <property type="component" value="Unassembled WGS sequence"/>
</dbReference>
<reference evidence="1" key="1">
    <citation type="submission" date="2023-10" db="EMBL/GenBank/DDBJ databases">
        <title>Amphibacter perezi, gen. nov., sp. nov. a novel taxa of the family Comamonadaceae, class Betaproteobacteria isolated from the skin microbiota of Pelophylax perezi from different populations.</title>
        <authorList>
            <person name="Costa S."/>
            <person name="Proenca D.N."/>
            <person name="Lopes I."/>
            <person name="Morais P.V."/>
        </authorList>
    </citation>
    <scope>NUCLEOTIDE SEQUENCE</scope>
    <source>
        <strain evidence="1">SL12-8</strain>
    </source>
</reference>